<keyword evidence="2" id="KW-1185">Reference proteome</keyword>
<name>A0ABX1X4G6_9BACL</name>
<evidence type="ECO:0008006" key="3">
    <source>
        <dbReference type="Google" id="ProtNLM"/>
    </source>
</evidence>
<protein>
    <recommendedName>
        <fullName evidence="3">PIG-L family deacetylase</fullName>
    </recommendedName>
</protein>
<dbReference type="Gene3D" id="3.40.50.10320">
    <property type="entry name" value="LmbE-like"/>
    <property type="match status" value="1"/>
</dbReference>
<dbReference type="PANTHER" id="PTHR12993">
    <property type="entry name" value="N-ACETYLGLUCOSAMINYL-PHOSPHATIDYLINOSITOL DE-N-ACETYLASE-RELATED"/>
    <property type="match status" value="1"/>
</dbReference>
<dbReference type="PANTHER" id="PTHR12993:SF30">
    <property type="entry name" value="N-ACETYL-ALPHA-D-GLUCOSAMINYL L-MALATE DEACETYLASE 1"/>
    <property type="match status" value="1"/>
</dbReference>
<dbReference type="Proteomes" id="UP000653578">
    <property type="component" value="Unassembled WGS sequence"/>
</dbReference>
<dbReference type="EMBL" id="WHNY01000012">
    <property type="protein sequence ID" value="NOU63310.1"/>
    <property type="molecule type" value="Genomic_DNA"/>
</dbReference>
<dbReference type="RefSeq" id="WP_171629110.1">
    <property type="nucleotide sequence ID" value="NZ_WHNY01000012.1"/>
</dbReference>
<sequence length="244" mass="27607">MKNWTKVGMTLKVLAIGCHPDDIEISCAGTLAKYKKLGHDVILCHVANGNKGHLIIPTEDLRDIRKNEAISSGKVIDAEVISLDMPDLEIYGDDKRARDTVVDVIRYVKPDIIITHYPDDYMPDHVAVSKLVFDASFSASVPYYKTSHEAHTLNTPIYYMDTLAGIRFNPEDYVDITETMELKLQMLNQHQSQMKWLLEHDNIDLSEFVTAGSRFRGLQCGVKYAEGFIPCRVWGKVRTGHLLP</sequence>
<gene>
    <name evidence="1" type="ORF">GC096_04540</name>
</gene>
<dbReference type="InterPro" id="IPR024078">
    <property type="entry name" value="LmbE-like_dom_sf"/>
</dbReference>
<comment type="caution">
    <text evidence="1">The sequence shown here is derived from an EMBL/GenBank/DDBJ whole genome shotgun (WGS) entry which is preliminary data.</text>
</comment>
<evidence type="ECO:0000313" key="1">
    <source>
        <dbReference type="EMBL" id="NOU63310.1"/>
    </source>
</evidence>
<organism evidence="1 2">
    <name type="scientific">Paenibacillus plantarum</name>
    <dbReference type="NCBI Taxonomy" id="2654975"/>
    <lineage>
        <taxon>Bacteria</taxon>
        <taxon>Bacillati</taxon>
        <taxon>Bacillota</taxon>
        <taxon>Bacilli</taxon>
        <taxon>Bacillales</taxon>
        <taxon>Paenibacillaceae</taxon>
        <taxon>Paenibacillus</taxon>
    </lineage>
</organism>
<proteinExistence type="predicted"/>
<evidence type="ECO:0000313" key="2">
    <source>
        <dbReference type="Proteomes" id="UP000653578"/>
    </source>
</evidence>
<accession>A0ABX1X4G6</accession>
<dbReference type="Pfam" id="PF02585">
    <property type="entry name" value="PIG-L"/>
    <property type="match status" value="1"/>
</dbReference>
<dbReference type="InterPro" id="IPR003737">
    <property type="entry name" value="GlcNAc_PI_deacetylase-related"/>
</dbReference>
<reference evidence="1 2" key="1">
    <citation type="submission" date="2019-10" db="EMBL/GenBank/DDBJ databases">
        <title>Description of Paenibacillus humi sp. nov.</title>
        <authorList>
            <person name="Carlier A."/>
            <person name="Qi S."/>
        </authorList>
    </citation>
    <scope>NUCLEOTIDE SEQUENCE [LARGE SCALE GENOMIC DNA]</scope>
    <source>
        <strain evidence="1 2">LMG 31461</strain>
    </source>
</reference>
<dbReference type="SUPFAM" id="SSF102588">
    <property type="entry name" value="LmbE-like"/>
    <property type="match status" value="1"/>
</dbReference>